<sequence length="83" mass="9459">MLPSQLGNLQLGKWGVTYNQCRQHWSSLLINQILCEAIGEHSLPLIRRDDTISVVIIVAEIFKLKVDKVKLIEVFGINLNFQV</sequence>
<proteinExistence type="predicted"/>
<reference evidence="1 3" key="2">
    <citation type="journal article" date="2014" name="BMC Genomics">
        <title>An improved genome release (version Mt4.0) for the model legume Medicago truncatula.</title>
        <authorList>
            <person name="Tang H."/>
            <person name="Krishnakumar V."/>
            <person name="Bidwell S."/>
            <person name="Rosen B."/>
            <person name="Chan A."/>
            <person name="Zhou S."/>
            <person name="Gentzbittel L."/>
            <person name="Childs K.L."/>
            <person name="Yandell M."/>
            <person name="Gundlach H."/>
            <person name="Mayer K.F."/>
            <person name="Schwartz D.C."/>
            <person name="Town C.D."/>
        </authorList>
    </citation>
    <scope>GENOME REANNOTATION</scope>
    <source>
        <strain evidence="1">A17</strain>
        <strain evidence="2 3">cv. Jemalong A17</strain>
    </source>
</reference>
<dbReference type="Proteomes" id="UP000002051">
    <property type="component" value="Chromosome 2"/>
</dbReference>
<evidence type="ECO:0000313" key="1">
    <source>
        <dbReference type="EMBL" id="KEH38329.1"/>
    </source>
</evidence>
<protein>
    <submittedName>
        <fullName evidence="1 2">Uncharacterized protein</fullName>
    </submittedName>
</protein>
<evidence type="ECO:0000313" key="3">
    <source>
        <dbReference type="Proteomes" id="UP000002051"/>
    </source>
</evidence>
<reference evidence="2" key="3">
    <citation type="submission" date="2015-04" db="UniProtKB">
        <authorList>
            <consortium name="EnsemblPlants"/>
        </authorList>
    </citation>
    <scope>IDENTIFICATION</scope>
    <source>
        <strain evidence="2">cv. Jemalong A17</strain>
    </source>
</reference>
<dbReference type="EMBL" id="CM001218">
    <property type="protein sequence ID" value="KEH38329.1"/>
    <property type="molecule type" value="Genomic_DNA"/>
</dbReference>
<gene>
    <name evidence="1" type="ordered locus">MTR_2g068975</name>
</gene>
<evidence type="ECO:0000313" key="2">
    <source>
        <dbReference type="EnsemblPlants" id="KEH38329"/>
    </source>
</evidence>
<keyword evidence="3" id="KW-1185">Reference proteome</keyword>
<accession>A0A072V8I2</accession>
<name>A0A072V8I2_MEDTR</name>
<dbReference type="AlphaFoldDB" id="A0A072V8I2"/>
<organism evidence="1 3">
    <name type="scientific">Medicago truncatula</name>
    <name type="common">Barrel medic</name>
    <name type="synonym">Medicago tribuloides</name>
    <dbReference type="NCBI Taxonomy" id="3880"/>
    <lineage>
        <taxon>Eukaryota</taxon>
        <taxon>Viridiplantae</taxon>
        <taxon>Streptophyta</taxon>
        <taxon>Embryophyta</taxon>
        <taxon>Tracheophyta</taxon>
        <taxon>Spermatophyta</taxon>
        <taxon>Magnoliopsida</taxon>
        <taxon>eudicotyledons</taxon>
        <taxon>Gunneridae</taxon>
        <taxon>Pentapetalae</taxon>
        <taxon>rosids</taxon>
        <taxon>fabids</taxon>
        <taxon>Fabales</taxon>
        <taxon>Fabaceae</taxon>
        <taxon>Papilionoideae</taxon>
        <taxon>50 kb inversion clade</taxon>
        <taxon>NPAAA clade</taxon>
        <taxon>Hologalegina</taxon>
        <taxon>IRL clade</taxon>
        <taxon>Trifolieae</taxon>
        <taxon>Medicago</taxon>
    </lineage>
</organism>
<reference evidence="1 3" key="1">
    <citation type="journal article" date="2011" name="Nature">
        <title>The Medicago genome provides insight into the evolution of rhizobial symbioses.</title>
        <authorList>
            <person name="Young N.D."/>
            <person name="Debelle F."/>
            <person name="Oldroyd G.E."/>
            <person name="Geurts R."/>
            <person name="Cannon S.B."/>
            <person name="Udvardi M.K."/>
            <person name="Benedito V.A."/>
            <person name="Mayer K.F."/>
            <person name="Gouzy J."/>
            <person name="Schoof H."/>
            <person name="Van de Peer Y."/>
            <person name="Proost S."/>
            <person name="Cook D.R."/>
            <person name="Meyers B.C."/>
            <person name="Spannagl M."/>
            <person name="Cheung F."/>
            <person name="De Mita S."/>
            <person name="Krishnakumar V."/>
            <person name="Gundlach H."/>
            <person name="Zhou S."/>
            <person name="Mudge J."/>
            <person name="Bharti A.K."/>
            <person name="Murray J.D."/>
            <person name="Naoumkina M.A."/>
            <person name="Rosen B."/>
            <person name="Silverstein K.A."/>
            <person name="Tang H."/>
            <person name="Rombauts S."/>
            <person name="Zhao P.X."/>
            <person name="Zhou P."/>
            <person name="Barbe V."/>
            <person name="Bardou P."/>
            <person name="Bechner M."/>
            <person name="Bellec A."/>
            <person name="Berger A."/>
            <person name="Berges H."/>
            <person name="Bidwell S."/>
            <person name="Bisseling T."/>
            <person name="Choisne N."/>
            <person name="Couloux A."/>
            <person name="Denny R."/>
            <person name="Deshpande S."/>
            <person name="Dai X."/>
            <person name="Doyle J.J."/>
            <person name="Dudez A.M."/>
            <person name="Farmer A.D."/>
            <person name="Fouteau S."/>
            <person name="Franken C."/>
            <person name="Gibelin C."/>
            <person name="Gish J."/>
            <person name="Goldstein S."/>
            <person name="Gonzalez A.J."/>
            <person name="Green P.J."/>
            <person name="Hallab A."/>
            <person name="Hartog M."/>
            <person name="Hua A."/>
            <person name="Humphray S.J."/>
            <person name="Jeong D.H."/>
            <person name="Jing Y."/>
            <person name="Jocker A."/>
            <person name="Kenton S.M."/>
            <person name="Kim D.J."/>
            <person name="Klee K."/>
            <person name="Lai H."/>
            <person name="Lang C."/>
            <person name="Lin S."/>
            <person name="Macmil S.L."/>
            <person name="Magdelenat G."/>
            <person name="Matthews L."/>
            <person name="McCorrison J."/>
            <person name="Monaghan E.L."/>
            <person name="Mun J.H."/>
            <person name="Najar F.Z."/>
            <person name="Nicholson C."/>
            <person name="Noirot C."/>
            <person name="O'Bleness M."/>
            <person name="Paule C.R."/>
            <person name="Poulain J."/>
            <person name="Prion F."/>
            <person name="Qin B."/>
            <person name="Qu C."/>
            <person name="Retzel E.F."/>
            <person name="Riddle C."/>
            <person name="Sallet E."/>
            <person name="Samain S."/>
            <person name="Samson N."/>
            <person name="Sanders I."/>
            <person name="Saurat O."/>
            <person name="Scarpelli C."/>
            <person name="Schiex T."/>
            <person name="Segurens B."/>
            <person name="Severin A.J."/>
            <person name="Sherrier D.J."/>
            <person name="Shi R."/>
            <person name="Sims S."/>
            <person name="Singer S.R."/>
            <person name="Sinharoy S."/>
            <person name="Sterck L."/>
            <person name="Viollet A."/>
            <person name="Wang B.B."/>
            <person name="Wang K."/>
            <person name="Wang M."/>
            <person name="Wang X."/>
            <person name="Warfsmann J."/>
            <person name="Weissenbach J."/>
            <person name="White D.D."/>
            <person name="White J.D."/>
            <person name="Wiley G.B."/>
            <person name="Wincker P."/>
            <person name="Xing Y."/>
            <person name="Yang L."/>
            <person name="Yao Z."/>
            <person name="Ying F."/>
            <person name="Zhai J."/>
            <person name="Zhou L."/>
            <person name="Zuber A."/>
            <person name="Denarie J."/>
            <person name="Dixon R.A."/>
            <person name="May G.D."/>
            <person name="Schwartz D.C."/>
            <person name="Rogers J."/>
            <person name="Quetier F."/>
            <person name="Town C.D."/>
            <person name="Roe B.A."/>
        </authorList>
    </citation>
    <scope>NUCLEOTIDE SEQUENCE [LARGE SCALE GENOMIC DNA]</scope>
    <source>
        <strain evidence="1">A17</strain>
        <strain evidence="2 3">cv. Jemalong A17</strain>
    </source>
</reference>
<dbReference type="PaxDb" id="3880-AES66411"/>
<dbReference type="HOGENOM" id="CLU_2546032_0_0_1"/>
<dbReference type="EnsemblPlants" id="KEH38329">
    <property type="protein sequence ID" value="KEH38329"/>
    <property type="gene ID" value="MTR_2g068975"/>
</dbReference>